<dbReference type="Gene3D" id="3.30.70.260">
    <property type="match status" value="1"/>
</dbReference>
<dbReference type="GO" id="GO:0005829">
    <property type="term" value="C:cytosol"/>
    <property type="evidence" value="ECO:0007669"/>
    <property type="project" value="TreeGrafter"/>
</dbReference>
<dbReference type="GO" id="GO:0009052">
    <property type="term" value="P:pentose-phosphate shunt, non-oxidative branch"/>
    <property type="evidence" value="ECO:0007669"/>
    <property type="project" value="InterPro"/>
</dbReference>
<dbReference type="SUPFAM" id="SSF75445">
    <property type="entry name" value="D-ribose-5-phosphate isomerase (RpiA), lid domain"/>
    <property type="match status" value="1"/>
</dbReference>
<dbReference type="CDD" id="cd01398">
    <property type="entry name" value="RPI_A"/>
    <property type="match status" value="1"/>
</dbReference>
<dbReference type="GO" id="GO:0006014">
    <property type="term" value="P:D-ribose metabolic process"/>
    <property type="evidence" value="ECO:0007669"/>
    <property type="project" value="TreeGrafter"/>
</dbReference>
<gene>
    <name evidence="3" type="primary">rpiA</name>
    <name evidence="3" type="ORF">DWV56_06915</name>
</gene>
<dbReference type="AlphaFoldDB" id="A0A413CTV0"/>
<keyword evidence="1 3" id="KW-0413">Isomerase</keyword>
<dbReference type="EC" id="5.3.1.6" evidence="2"/>
<sequence length="226" mass="24724">MIMKKKCALYASKLVKDGMIVGLGGGSTISYLIDYVKDKDIKVVSPSSKTVLLAQKAGLTVLNTQYVNHIDIAFDGCDEVDSHLNALKSGGGIHTQEKIIASMADEYVVLVDESKFHDTLAFQVPVVVEVLPKAFSIVKKKLEDLNGNVELRTATNKDGFLMSDEGNILLDVYFNNVQDIGMLNQTLLMMPGIVDTSLFVDILTGIILVNDKGVFKKEKNCEFCAL</sequence>
<dbReference type="EMBL" id="QSAT01000019">
    <property type="protein sequence ID" value="RGW74954.1"/>
    <property type="molecule type" value="Genomic_DNA"/>
</dbReference>
<organism evidence="3 4">
    <name type="scientific">Holdemanella biformis</name>
    <dbReference type="NCBI Taxonomy" id="1735"/>
    <lineage>
        <taxon>Bacteria</taxon>
        <taxon>Bacillati</taxon>
        <taxon>Bacillota</taxon>
        <taxon>Erysipelotrichia</taxon>
        <taxon>Erysipelotrichales</taxon>
        <taxon>Erysipelotrichaceae</taxon>
        <taxon>Holdemanella</taxon>
    </lineage>
</organism>
<dbReference type="Proteomes" id="UP000284651">
    <property type="component" value="Unassembled WGS sequence"/>
</dbReference>
<evidence type="ECO:0000256" key="1">
    <source>
        <dbReference type="ARBA" id="ARBA00023235"/>
    </source>
</evidence>
<dbReference type="PANTHER" id="PTHR11934">
    <property type="entry name" value="RIBOSE-5-PHOSPHATE ISOMERASE"/>
    <property type="match status" value="1"/>
</dbReference>
<dbReference type="Gene3D" id="3.40.50.1360">
    <property type="match status" value="1"/>
</dbReference>
<dbReference type="NCBIfam" id="TIGR00021">
    <property type="entry name" value="rpiA"/>
    <property type="match status" value="1"/>
</dbReference>
<comment type="caution">
    <text evidence="3">The sequence shown here is derived from an EMBL/GenBank/DDBJ whole genome shotgun (WGS) entry which is preliminary data.</text>
</comment>
<dbReference type="SUPFAM" id="SSF100950">
    <property type="entry name" value="NagB/RpiA/CoA transferase-like"/>
    <property type="match status" value="1"/>
</dbReference>
<reference evidence="3 4" key="1">
    <citation type="submission" date="2018-08" db="EMBL/GenBank/DDBJ databases">
        <title>A genome reference for cultivated species of the human gut microbiota.</title>
        <authorList>
            <person name="Zou Y."/>
            <person name="Xue W."/>
            <person name="Luo G."/>
        </authorList>
    </citation>
    <scope>NUCLEOTIDE SEQUENCE [LARGE SCALE GENOMIC DNA]</scope>
    <source>
        <strain evidence="3 4">AF10-31</strain>
    </source>
</reference>
<evidence type="ECO:0000313" key="3">
    <source>
        <dbReference type="EMBL" id="RGW74954.1"/>
    </source>
</evidence>
<dbReference type="Pfam" id="PF06026">
    <property type="entry name" value="Rib_5-P_isom_A"/>
    <property type="match status" value="1"/>
</dbReference>
<dbReference type="InterPro" id="IPR004788">
    <property type="entry name" value="Ribose5P_isomerase_type_A"/>
</dbReference>
<dbReference type="InterPro" id="IPR037171">
    <property type="entry name" value="NagB/RpiA_transferase-like"/>
</dbReference>
<dbReference type="GO" id="GO:0004751">
    <property type="term" value="F:ribose-5-phosphate isomerase activity"/>
    <property type="evidence" value="ECO:0007669"/>
    <property type="project" value="UniProtKB-UniRule"/>
</dbReference>
<proteinExistence type="predicted"/>
<name>A0A413CTV0_9FIRM</name>
<evidence type="ECO:0000313" key="4">
    <source>
        <dbReference type="Proteomes" id="UP000284651"/>
    </source>
</evidence>
<accession>A0A413CTV0</accession>
<dbReference type="PANTHER" id="PTHR11934:SF0">
    <property type="entry name" value="RIBOSE-5-PHOSPHATE ISOMERASE"/>
    <property type="match status" value="1"/>
</dbReference>
<protein>
    <recommendedName>
        <fullName evidence="2">Ribose 5-phosphate isomerase A</fullName>
        <ecNumber evidence="2">5.3.1.6</ecNumber>
    </recommendedName>
</protein>
<evidence type="ECO:0000256" key="2">
    <source>
        <dbReference type="NCBIfam" id="TIGR00021"/>
    </source>
</evidence>